<feature type="transmembrane region" description="Helical" evidence="12">
    <location>
        <begin position="175"/>
        <end position="200"/>
    </location>
</feature>
<dbReference type="PANTHER" id="PTHR11328:SF36">
    <property type="entry name" value="MELIBIOSE PERMEASE"/>
    <property type="match status" value="1"/>
</dbReference>
<keyword evidence="10 12" id="KW-1133">Transmembrane helix</keyword>
<evidence type="ECO:0000256" key="10">
    <source>
        <dbReference type="ARBA" id="ARBA00022989"/>
    </source>
</evidence>
<dbReference type="GO" id="GO:0005886">
    <property type="term" value="C:plasma membrane"/>
    <property type="evidence" value="ECO:0007669"/>
    <property type="project" value="UniProtKB-SubCell"/>
</dbReference>
<dbReference type="PROSITE" id="PS51093">
    <property type="entry name" value="PTS_EIIA_TYPE_1"/>
    <property type="match status" value="1"/>
</dbReference>
<feature type="transmembrane region" description="Helical" evidence="12">
    <location>
        <begin position="64"/>
        <end position="82"/>
    </location>
</feature>
<dbReference type="EMBL" id="ASWJ01000011">
    <property type="protein sequence ID" value="EOW79890.1"/>
    <property type="molecule type" value="Genomic_DNA"/>
</dbReference>
<feature type="transmembrane region" description="Helical" evidence="12">
    <location>
        <begin position="26"/>
        <end position="52"/>
    </location>
</feature>
<feature type="transmembrane region" description="Helical" evidence="12">
    <location>
        <begin position="408"/>
        <end position="430"/>
    </location>
</feature>
<feature type="transmembrane region" description="Helical" evidence="12">
    <location>
        <begin position="353"/>
        <end position="376"/>
    </location>
</feature>
<evidence type="ECO:0000256" key="1">
    <source>
        <dbReference type="ARBA" id="ARBA00004651"/>
    </source>
</evidence>
<feature type="transmembrane region" description="Helical" evidence="12">
    <location>
        <begin position="131"/>
        <end position="150"/>
    </location>
</feature>
<keyword evidence="3" id="KW-0813">Transport</keyword>
<evidence type="ECO:0000259" key="13">
    <source>
        <dbReference type="PROSITE" id="PS51093"/>
    </source>
</evidence>
<keyword evidence="6" id="KW-0762">Sugar transport</keyword>
<feature type="domain" description="PTS EIIA type-1" evidence="13">
    <location>
        <begin position="520"/>
        <end position="624"/>
    </location>
</feature>
<dbReference type="RefSeq" id="WP_016184160.1">
    <property type="nucleotide sequence ID" value="NZ_JXKI01000010.1"/>
</dbReference>
<dbReference type="Pfam" id="PF00358">
    <property type="entry name" value="PTS_EIIA_1"/>
    <property type="match status" value="1"/>
</dbReference>
<reference evidence="14 15" key="1">
    <citation type="submission" date="2013-03" db="EMBL/GenBank/DDBJ databases">
        <title>The Genome Sequence of Enterococcus columbae ATCC_51263 (PacBio/Illumina hybrid assembly).</title>
        <authorList>
            <consortium name="The Broad Institute Genomics Platform"/>
            <consortium name="The Broad Institute Genome Sequencing Center for Infectious Disease"/>
            <person name="Earl A."/>
            <person name="Russ C."/>
            <person name="Gilmore M."/>
            <person name="Surin D."/>
            <person name="Walker B."/>
            <person name="Young S."/>
            <person name="Zeng Q."/>
            <person name="Gargeya S."/>
            <person name="Fitzgerald M."/>
            <person name="Haas B."/>
            <person name="Abouelleil A."/>
            <person name="Allen A.W."/>
            <person name="Alvarado L."/>
            <person name="Arachchi H.M."/>
            <person name="Berlin A.M."/>
            <person name="Chapman S.B."/>
            <person name="Gainer-Dewar J."/>
            <person name="Goldberg J."/>
            <person name="Griggs A."/>
            <person name="Gujja S."/>
            <person name="Hansen M."/>
            <person name="Howarth C."/>
            <person name="Imamovic A."/>
            <person name="Ireland A."/>
            <person name="Larimer J."/>
            <person name="McCowan C."/>
            <person name="Murphy C."/>
            <person name="Pearson M."/>
            <person name="Poon T.W."/>
            <person name="Priest M."/>
            <person name="Roberts A."/>
            <person name="Saif S."/>
            <person name="Shea T."/>
            <person name="Sisk P."/>
            <person name="Sykes S."/>
            <person name="Wortman J."/>
            <person name="Nusbaum C."/>
            <person name="Birren B."/>
        </authorList>
    </citation>
    <scope>NUCLEOTIDE SEQUENCE [LARGE SCALE GENOMIC DNA]</scope>
    <source>
        <strain evidence="14 15">ATCC 51263</strain>
    </source>
</reference>
<evidence type="ECO:0000256" key="6">
    <source>
        <dbReference type="ARBA" id="ARBA00022597"/>
    </source>
</evidence>
<dbReference type="GO" id="GO:0009401">
    <property type="term" value="P:phosphoenolpyruvate-dependent sugar phosphotransferase system"/>
    <property type="evidence" value="ECO:0007669"/>
    <property type="project" value="InterPro"/>
</dbReference>
<dbReference type="STRING" id="1121865.OMW_02054"/>
<dbReference type="InterPro" id="IPR011055">
    <property type="entry name" value="Dup_hybrid_motif"/>
</dbReference>
<dbReference type="InterPro" id="IPR036259">
    <property type="entry name" value="MFS_trans_sf"/>
</dbReference>
<organism evidence="14 15">
    <name type="scientific">Enterococcus columbae DSM 7374 = ATCC 51263</name>
    <dbReference type="NCBI Taxonomy" id="1121865"/>
    <lineage>
        <taxon>Bacteria</taxon>
        <taxon>Bacillati</taxon>
        <taxon>Bacillota</taxon>
        <taxon>Bacilli</taxon>
        <taxon>Lactobacillales</taxon>
        <taxon>Enterococcaceae</taxon>
        <taxon>Enterococcus</taxon>
    </lineage>
</organism>
<keyword evidence="7" id="KW-0808">Transferase</keyword>
<evidence type="ECO:0000313" key="15">
    <source>
        <dbReference type="Proteomes" id="UP000014113"/>
    </source>
</evidence>
<evidence type="ECO:0000256" key="2">
    <source>
        <dbReference type="ARBA" id="ARBA00007724"/>
    </source>
</evidence>
<dbReference type="Proteomes" id="UP000014113">
    <property type="component" value="Unassembled WGS sequence"/>
</dbReference>
<accession>S1MTC0</accession>
<dbReference type="InterPro" id="IPR039672">
    <property type="entry name" value="MFS_2"/>
</dbReference>
<dbReference type="eggNOG" id="COG2190">
    <property type="taxonomic scope" value="Bacteria"/>
</dbReference>
<keyword evidence="9" id="KW-0769">Symport</keyword>
<keyword evidence="4" id="KW-1003">Cell membrane</keyword>
<evidence type="ECO:0000256" key="9">
    <source>
        <dbReference type="ARBA" id="ARBA00022847"/>
    </source>
</evidence>
<dbReference type="InterPro" id="IPR001127">
    <property type="entry name" value="PTS_EIIA_1_perm"/>
</dbReference>
<dbReference type="Gene3D" id="1.20.1250.20">
    <property type="entry name" value="MFS general substrate transporter like domains"/>
    <property type="match status" value="1"/>
</dbReference>
<dbReference type="PATRIC" id="fig|1121865.3.peg.2003"/>
<evidence type="ECO:0000256" key="11">
    <source>
        <dbReference type="ARBA" id="ARBA00023136"/>
    </source>
</evidence>
<dbReference type="InterPro" id="IPR018043">
    <property type="entry name" value="Na/Gal_symport_CS"/>
</dbReference>
<feature type="transmembrane region" description="Helical" evidence="12">
    <location>
        <begin position="299"/>
        <end position="317"/>
    </location>
</feature>
<dbReference type="SUPFAM" id="SSF103473">
    <property type="entry name" value="MFS general substrate transporter"/>
    <property type="match status" value="1"/>
</dbReference>
<feature type="transmembrane region" description="Helical" evidence="12">
    <location>
        <begin position="271"/>
        <end position="293"/>
    </location>
</feature>
<dbReference type="eggNOG" id="COG2211">
    <property type="taxonomic scope" value="Bacteria"/>
</dbReference>
<dbReference type="CDD" id="cd17332">
    <property type="entry name" value="MFS_MelB_like"/>
    <property type="match status" value="1"/>
</dbReference>
<feature type="transmembrane region" description="Helical" evidence="12">
    <location>
        <begin position="442"/>
        <end position="460"/>
    </location>
</feature>
<dbReference type="OrthoDB" id="9764596at2"/>
<evidence type="ECO:0000256" key="12">
    <source>
        <dbReference type="SAM" id="Phobius"/>
    </source>
</evidence>
<dbReference type="GO" id="GO:0015293">
    <property type="term" value="F:symporter activity"/>
    <property type="evidence" value="ECO:0007669"/>
    <property type="project" value="UniProtKB-KW"/>
</dbReference>
<feature type="transmembrane region" description="Helical" evidence="12">
    <location>
        <begin position="212"/>
        <end position="233"/>
    </location>
</feature>
<dbReference type="Pfam" id="PF13347">
    <property type="entry name" value="MFS_2"/>
    <property type="match status" value="1"/>
</dbReference>
<dbReference type="AlphaFoldDB" id="S1MTC0"/>
<dbReference type="GO" id="GO:0016740">
    <property type="term" value="F:transferase activity"/>
    <property type="evidence" value="ECO:0007669"/>
    <property type="project" value="UniProtKB-KW"/>
</dbReference>
<dbReference type="GO" id="GO:0006814">
    <property type="term" value="P:sodium ion transport"/>
    <property type="evidence" value="ECO:0007669"/>
    <property type="project" value="InterPro"/>
</dbReference>
<comment type="subcellular location">
    <subcellularLocation>
        <location evidence="1">Cell membrane</location>
        <topology evidence="1">Multi-pass membrane protein</topology>
    </subcellularLocation>
</comment>
<keyword evidence="11 12" id="KW-0472">Membrane</keyword>
<evidence type="ECO:0000313" key="14">
    <source>
        <dbReference type="EMBL" id="EOW79890.1"/>
    </source>
</evidence>
<proteinExistence type="inferred from homology"/>
<dbReference type="CDD" id="cd00210">
    <property type="entry name" value="PTS_IIA_glc"/>
    <property type="match status" value="1"/>
</dbReference>
<sequence>MEQSIDTSKTGEVISKKQRLTSRLSYSFGAFGNDVFYGTLSTYFIMFITTHLFNTGNQATNNRMISYITFIIGALRIVELVIDPFIGNAIDRTNTKYGKFKPWVVIGGVISSIVLLILFTNLGGLNESNPILYLVIFAILYITMDIFYSFKDIGFWSMIPALSFDSREREKTATLARIGSTIGASIVGVVVMPLVLFFSMNKNNGTGDANGWFWFAFIVALIGLISAIVVGIGTKEVDSELRKNKEQTAGIKEVFAVLTQNDQLMWVSLSYGLYATGINILNALQLYYFTFIMGQSTKFSILQTMNMIVGLVSVSLFPKLAGKFNRRNLFIGCIVMMLCGIGLFSVAGSSLALVLIAAELFFIPQPLVFLVVLMIISDSVEYGQWKLGHRDESLTLSVRPLLDKLGGAISNIVVGQIAVIAGMTTGASAASITPEGQMKFKIMMFAVPAVVIIIALFVFFRKITLTEEKHAQIVEELEKNWGKEVAQEVPSVSNTAVKEATISVTSPVTGTLIPLLKVNDPIFAAGSLGKGFAIKPTDDTIYAPFDATVRQLFTTRHSIGLVGDNGVVLLIHIGLGTVNLKGEGFVSYVTINQKVHKGDRLITFDDALIKSAGLDDTVIVTVTNTHQYEYVDFVGEPYRTFNCLDETILRLEHE</sequence>
<dbReference type="InterPro" id="IPR001927">
    <property type="entry name" value="Na/Gal_symport"/>
</dbReference>
<gene>
    <name evidence="14" type="ORF">I568_02241</name>
</gene>
<dbReference type="Gene3D" id="2.70.70.10">
    <property type="entry name" value="Glucose Permease (Domain IIA)"/>
    <property type="match status" value="1"/>
</dbReference>
<feature type="transmembrane region" description="Helical" evidence="12">
    <location>
        <begin position="103"/>
        <end position="125"/>
    </location>
</feature>
<evidence type="ECO:0000256" key="4">
    <source>
        <dbReference type="ARBA" id="ARBA00022475"/>
    </source>
</evidence>
<evidence type="ECO:0000256" key="3">
    <source>
        <dbReference type="ARBA" id="ARBA00022448"/>
    </source>
</evidence>
<keyword evidence="5" id="KW-0597">Phosphoprotein</keyword>
<evidence type="ECO:0000256" key="5">
    <source>
        <dbReference type="ARBA" id="ARBA00022553"/>
    </source>
</evidence>
<dbReference type="PANTHER" id="PTHR11328">
    <property type="entry name" value="MAJOR FACILITATOR SUPERFAMILY DOMAIN-CONTAINING PROTEIN"/>
    <property type="match status" value="1"/>
</dbReference>
<comment type="caution">
    <text evidence="14">The sequence shown here is derived from an EMBL/GenBank/DDBJ whole genome shotgun (WGS) entry which is preliminary data.</text>
</comment>
<evidence type="ECO:0000256" key="8">
    <source>
        <dbReference type="ARBA" id="ARBA00022692"/>
    </source>
</evidence>
<name>S1MTC0_9ENTE</name>
<dbReference type="SUPFAM" id="SSF51261">
    <property type="entry name" value="Duplicated hybrid motif"/>
    <property type="match status" value="1"/>
</dbReference>
<keyword evidence="8 12" id="KW-0812">Transmembrane</keyword>
<dbReference type="NCBIfam" id="TIGR00792">
    <property type="entry name" value="gph"/>
    <property type="match status" value="1"/>
</dbReference>
<evidence type="ECO:0000256" key="7">
    <source>
        <dbReference type="ARBA" id="ARBA00022679"/>
    </source>
</evidence>
<feature type="transmembrane region" description="Helical" evidence="12">
    <location>
        <begin position="329"/>
        <end position="347"/>
    </location>
</feature>
<comment type="similarity">
    <text evidence="2">In the N-terminal section; belongs to the sodium:galactoside symporter (TC 2.A.2) family.</text>
</comment>
<dbReference type="PROSITE" id="PS00371">
    <property type="entry name" value="PTS_EIIA_TYPE_1_HIS"/>
    <property type="match status" value="1"/>
</dbReference>
<dbReference type="PROSITE" id="PS00872">
    <property type="entry name" value="NA_GALACTOSIDE_SYMP"/>
    <property type="match status" value="1"/>
</dbReference>
<dbReference type="FunFam" id="2.70.70.10:FF:000001">
    <property type="entry name" value="PTS system glucose-specific IIA component"/>
    <property type="match status" value="1"/>
</dbReference>
<dbReference type="NCBIfam" id="TIGR00830">
    <property type="entry name" value="PTBA"/>
    <property type="match status" value="1"/>
</dbReference>
<protein>
    <recommendedName>
        <fullName evidence="13">PTS EIIA type-1 domain-containing protein</fullName>
    </recommendedName>
</protein>
<keyword evidence="15" id="KW-1185">Reference proteome</keyword>